<keyword evidence="5" id="KW-0676">Redox-active center</keyword>
<comment type="similarity">
    <text evidence="1">Belongs to the thioredoxin family. DsbA subfamily.</text>
</comment>
<sequence>MTEKPQATPAEKKATAKPALNARSLWVPITVIVVAAAVVIWLLWDGESNGDSPAAEDAAVTQPEDEDQVDTQEDNSPAEDDAPEEAAEPEQPDLTELERHDPEDPLAIGEADAPVTMIVFSDYQCPYCASWSEDTLPSMMEYVEAGDMRIEWRDLNVFGPASTQAARAVYAAALQGEFWDYHHHLFANGEILSEDQLSPESMTDLAAEIGLDTEQFAQDMNSEEVEEQVDDNAELGYSIGAYSTPTFIIGGAPMVGAQPTEVFIQAVDDALERAEEG</sequence>
<dbReference type="EMBL" id="JABAHY010000001">
    <property type="protein sequence ID" value="NLS08470.1"/>
    <property type="molecule type" value="Genomic_DNA"/>
</dbReference>
<feature type="region of interest" description="Disordered" evidence="6">
    <location>
        <begin position="50"/>
        <end position="99"/>
    </location>
</feature>
<name>A0A7X8YCI3_9MICC</name>
<dbReference type="InterPro" id="IPR012336">
    <property type="entry name" value="Thioredoxin-like_fold"/>
</dbReference>
<keyword evidence="7" id="KW-0472">Membrane</keyword>
<evidence type="ECO:0000256" key="7">
    <source>
        <dbReference type="SAM" id="Phobius"/>
    </source>
</evidence>
<dbReference type="PROSITE" id="PS51352">
    <property type="entry name" value="THIOREDOXIN_2"/>
    <property type="match status" value="1"/>
</dbReference>
<dbReference type="RefSeq" id="WP_168885979.1">
    <property type="nucleotide sequence ID" value="NZ_JABAHY010000001.1"/>
</dbReference>
<dbReference type="SUPFAM" id="SSF52833">
    <property type="entry name" value="Thioredoxin-like"/>
    <property type="match status" value="1"/>
</dbReference>
<dbReference type="InterPro" id="IPR036249">
    <property type="entry name" value="Thioredoxin-like_sf"/>
</dbReference>
<feature type="domain" description="Thioredoxin" evidence="8">
    <location>
        <begin position="76"/>
        <end position="272"/>
    </location>
</feature>
<organism evidence="9 10">
    <name type="scientific">Nesterenkonia sedimenti</name>
    <dbReference type="NCBI Taxonomy" id="1463632"/>
    <lineage>
        <taxon>Bacteria</taxon>
        <taxon>Bacillati</taxon>
        <taxon>Actinomycetota</taxon>
        <taxon>Actinomycetes</taxon>
        <taxon>Micrococcales</taxon>
        <taxon>Micrococcaceae</taxon>
        <taxon>Nesterenkonia</taxon>
    </lineage>
</organism>
<evidence type="ECO:0000313" key="10">
    <source>
        <dbReference type="Proteomes" id="UP000523139"/>
    </source>
</evidence>
<evidence type="ECO:0000256" key="2">
    <source>
        <dbReference type="ARBA" id="ARBA00022729"/>
    </source>
</evidence>
<dbReference type="Pfam" id="PF13462">
    <property type="entry name" value="Thioredoxin_4"/>
    <property type="match status" value="1"/>
</dbReference>
<reference evidence="9 10" key="1">
    <citation type="submission" date="2020-04" db="EMBL/GenBank/DDBJ databases">
        <title>Nesterenkonia sp. nov., isolated from marine sediment.</title>
        <authorList>
            <person name="Zhang G."/>
        </authorList>
    </citation>
    <scope>NUCLEOTIDE SEQUENCE [LARGE SCALE GENOMIC DNA]</scope>
    <source>
        <strain evidence="9 10">MY13</strain>
    </source>
</reference>
<dbReference type="PANTHER" id="PTHR13887">
    <property type="entry name" value="GLUTATHIONE S-TRANSFERASE KAPPA"/>
    <property type="match status" value="1"/>
</dbReference>
<dbReference type="Gene3D" id="3.40.30.10">
    <property type="entry name" value="Glutaredoxin"/>
    <property type="match status" value="1"/>
</dbReference>
<keyword evidence="3" id="KW-0560">Oxidoreductase</keyword>
<evidence type="ECO:0000256" key="4">
    <source>
        <dbReference type="ARBA" id="ARBA00023157"/>
    </source>
</evidence>
<dbReference type="InterPro" id="IPR013766">
    <property type="entry name" value="Thioredoxin_domain"/>
</dbReference>
<proteinExistence type="inferred from homology"/>
<evidence type="ECO:0000256" key="1">
    <source>
        <dbReference type="ARBA" id="ARBA00005791"/>
    </source>
</evidence>
<keyword evidence="7" id="KW-0812">Transmembrane</keyword>
<accession>A0A7X8YCI3</accession>
<keyword evidence="10" id="KW-1185">Reference proteome</keyword>
<dbReference type="PANTHER" id="PTHR13887:SF14">
    <property type="entry name" value="DISULFIDE BOND FORMATION PROTEIN D"/>
    <property type="match status" value="1"/>
</dbReference>
<keyword evidence="7" id="KW-1133">Transmembrane helix</keyword>
<evidence type="ECO:0000256" key="5">
    <source>
        <dbReference type="ARBA" id="ARBA00023284"/>
    </source>
</evidence>
<protein>
    <submittedName>
        <fullName evidence="9">Thioredoxin domain-containing protein</fullName>
    </submittedName>
</protein>
<keyword evidence="4" id="KW-1015">Disulfide bond</keyword>
<dbReference type="AlphaFoldDB" id="A0A7X8YCI3"/>
<feature type="compositionally biased region" description="Acidic residues" evidence="6">
    <location>
        <begin position="63"/>
        <end position="95"/>
    </location>
</feature>
<evidence type="ECO:0000313" key="9">
    <source>
        <dbReference type="EMBL" id="NLS08470.1"/>
    </source>
</evidence>
<evidence type="ECO:0000259" key="8">
    <source>
        <dbReference type="PROSITE" id="PS51352"/>
    </source>
</evidence>
<evidence type="ECO:0000256" key="6">
    <source>
        <dbReference type="SAM" id="MobiDB-lite"/>
    </source>
</evidence>
<evidence type="ECO:0000256" key="3">
    <source>
        <dbReference type="ARBA" id="ARBA00023002"/>
    </source>
</evidence>
<dbReference type="GO" id="GO:0016491">
    <property type="term" value="F:oxidoreductase activity"/>
    <property type="evidence" value="ECO:0007669"/>
    <property type="project" value="UniProtKB-KW"/>
</dbReference>
<feature type="transmembrane region" description="Helical" evidence="7">
    <location>
        <begin position="25"/>
        <end position="44"/>
    </location>
</feature>
<gene>
    <name evidence="9" type="ORF">HGQ17_00295</name>
</gene>
<keyword evidence="2" id="KW-0732">Signal</keyword>
<dbReference type="Proteomes" id="UP000523139">
    <property type="component" value="Unassembled WGS sequence"/>
</dbReference>
<comment type="caution">
    <text evidence="9">The sequence shown here is derived from an EMBL/GenBank/DDBJ whole genome shotgun (WGS) entry which is preliminary data.</text>
</comment>